<keyword evidence="8" id="KW-0969">Cilium</keyword>
<protein>
    <recommendedName>
        <fullName evidence="5">Flagellar hook-associated protein 2</fullName>
        <shortName evidence="5">HAP2</shortName>
    </recommendedName>
    <alternativeName>
        <fullName evidence="5">Flagellar cap protein</fullName>
    </alternativeName>
</protein>
<dbReference type="PANTHER" id="PTHR30288">
    <property type="entry name" value="FLAGELLAR CAP/ASSEMBLY PROTEIN FLID"/>
    <property type="match status" value="1"/>
</dbReference>
<dbReference type="Gene3D" id="2.60.120.260">
    <property type="entry name" value="Galactose-binding domain-like"/>
    <property type="match status" value="1"/>
</dbReference>
<evidence type="ECO:0000256" key="1">
    <source>
        <dbReference type="ARBA" id="ARBA00009764"/>
    </source>
</evidence>
<keyword evidence="8" id="KW-0282">Flagellum</keyword>
<comment type="subcellular location">
    <subcellularLocation>
        <location evidence="5">Secreted</location>
    </subcellularLocation>
    <subcellularLocation>
        <location evidence="5">Bacterial flagellum</location>
    </subcellularLocation>
</comment>
<dbReference type="Proteomes" id="UP001519289">
    <property type="component" value="Unassembled WGS sequence"/>
</dbReference>
<evidence type="ECO:0000313" key="9">
    <source>
        <dbReference type="Proteomes" id="UP001519289"/>
    </source>
</evidence>
<keyword evidence="8" id="KW-0966">Cell projection</keyword>
<keyword evidence="4 5" id="KW-0975">Bacterial flagellum</keyword>
<comment type="subunit">
    <text evidence="2 5">Homopentamer.</text>
</comment>
<feature type="domain" description="Flagellar hook-associated protein 2 C-terminal" evidence="7">
    <location>
        <begin position="220"/>
        <end position="595"/>
    </location>
</feature>
<keyword evidence="3 5" id="KW-0175">Coiled coil</keyword>
<proteinExistence type="inferred from homology"/>
<comment type="similarity">
    <text evidence="1 5">Belongs to the FliD family.</text>
</comment>
<evidence type="ECO:0000256" key="3">
    <source>
        <dbReference type="ARBA" id="ARBA00023054"/>
    </source>
</evidence>
<comment type="function">
    <text evidence="5">Required for morphogenesis and for the elongation of the flagellar filament by facilitating polymerization of the flagellin monomers at the tip of growing filament. Forms a capping structure, which prevents flagellin subunits (transported through the central channel of the flagellum) from leaking out without polymerization at the distal end.</text>
</comment>
<dbReference type="InterPro" id="IPR003481">
    <property type="entry name" value="FliD_N"/>
</dbReference>
<keyword evidence="5" id="KW-0964">Secreted</keyword>
<feature type="coiled-coil region" evidence="5">
    <location>
        <begin position="552"/>
        <end position="597"/>
    </location>
</feature>
<dbReference type="PANTHER" id="PTHR30288:SF0">
    <property type="entry name" value="FLAGELLAR HOOK-ASSOCIATED PROTEIN 2"/>
    <property type="match status" value="1"/>
</dbReference>
<evidence type="ECO:0000313" key="8">
    <source>
        <dbReference type="EMBL" id="MBP2017019.1"/>
    </source>
</evidence>
<dbReference type="Pfam" id="PF07195">
    <property type="entry name" value="FliD_C"/>
    <property type="match status" value="1"/>
</dbReference>
<comment type="caution">
    <text evidence="8">The sequence shown here is derived from an EMBL/GenBank/DDBJ whole genome shotgun (WGS) entry which is preliminary data.</text>
</comment>
<name>A0ABS4JNC2_9FIRM</name>
<dbReference type="InterPro" id="IPR010810">
    <property type="entry name" value="Flagellin_hook_IN_motif"/>
</dbReference>
<evidence type="ECO:0000259" key="6">
    <source>
        <dbReference type="Pfam" id="PF02465"/>
    </source>
</evidence>
<organism evidence="8 9">
    <name type="scientific">Symbiobacterium terraclitae</name>
    <dbReference type="NCBI Taxonomy" id="557451"/>
    <lineage>
        <taxon>Bacteria</taxon>
        <taxon>Bacillati</taxon>
        <taxon>Bacillota</taxon>
        <taxon>Clostridia</taxon>
        <taxon>Eubacteriales</taxon>
        <taxon>Symbiobacteriaceae</taxon>
        <taxon>Symbiobacterium</taxon>
    </lineage>
</organism>
<accession>A0ABS4JNC2</accession>
<dbReference type="Pfam" id="PF07196">
    <property type="entry name" value="Flagellin_IN"/>
    <property type="match status" value="1"/>
</dbReference>
<sequence>MSGLGLSGLISGGDTRAIIEKILRYELERIENRERDQQKLEKKQQAWRDVRSALTNIQSKLDALRLPFVYRSRKVTLTDESVATISAAQGSALTSYSLAVLSLAQTHVITQRDDRVVANPNAQLGISGTFRIGNDPADLKEITIEADDTLHSLADKINAANAGVRANVMAAGPDSYRLVLTSDASGTANAIRLEEVAGTPLQELGLLSGGGSIANELSAAQDAVFTLNGIQYVRATNTVDDAVPGLTITLKKVTGAGNPVQATVELDPDKVLESVKGWVDAVNSALSLMAKLTSYNTETREAGILNGEMQIRRLQTTLRSMVANEVSGLPHNWRTLMDVGISTGAYGSADYGKLVIDEKKFKEALAKDAEAVATLFGAMRVNPALEPGTSITVIGTGDGSGRLTDLINGVTDSDRFGSTGGGWEGVGAPSEANPHVIEITFASARTIDQIVLYQPDNLASLKAFTLEYWDETSGSWKALATVDDYNGAVYTANFDPKTTSRIRLSVTATHGDAPVRLTEIQVGQYNRGAAAEMSRYLRQLLDVESGMVENREKTLASQIKRIRDTIGRLEEQLTARQKQLEAQFARMEEALARLQAQGNAFAAMLMGFYS</sequence>
<evidence type="ECO:0000256" key="5">
    <source>
        <dbReference type="RuleBase" id="RU362066"/>
    </source>
</evidence>
<dbReference type="InterPro" id="IPR010809">
    <property type="entry name" value="FliD_C"/>
</dbReference>
<dbReference type="SUPFAM" id="SSF49785">
    <property type="entry name" value="Galactose-binding domain-like"/>
    <property type="match status" value="1"/>
</dbReference>
<dbReference type="RefSeq" id="WP_209465171.1">
    <property type="nucleotide sequence ID" value="NZ_JAGGLG010000002.1"/>
</dbReference>
<evidence type="ECO:0000256" key="4">
    <source>
        <dbReference type="ARBA" id="ARBA00023143"/>
    </source>
</evidence>
<dbReference type="InterPro" id="IPR008979">
    <property type="entry name" value="Galactose-bd-like_sf"/>
</dbReference>
<dbReference type="InterPro" id="IPR040026">
    <property type="entry name" value="FliD"/>
</dbReference>
<keyword evidence="9" id="KW-1185">Reference proteome</keyword>
<dbReference type="EMBL" id="JAGGLG010000002">
    <property type="protein sequence ID" value="MBP2017019.1"/>
    <property type="molecule type" value="Genomic_DNA"/>
</dbReference>
<feature type="domain" description="Flagellar hook-associated protein 2 N-terminal" evidence="6">
    <location>
        <begin position="11"/>
        <end position="107"/>
    </location>
</feature>
<dbReference type="Pfam" id="PF02465">
    <property type="entry name" value="FliD_N"/>
    <property type="match status" value="1"/>
</dbReference>
<gene>
    <name evidence="8" type="ORF">J2Z79_000393</name>
</gene>
<evidence type="ECO:0000259" key="7">
    <source>
        <dbReference type="Pfam" id="PF07195"/>
    </source>
</evidence>
<evidence type="ECO:0000256" key="2">
    <source>
        <dbReference type="ARBA" id="ARBA00011255"/>
    </source>
</evidence>
<reference evidence="8 9" key="1">
    <citation type="submission" date="2021-03" db="EMBL/GenBank/DDBJ databases">
        <title>Genomic Encyclopedia of Type Strains, Phase IV (KMG-IV): sequencing the most valuable type-strain genomes for metagenomic binning, comparative biology and taxonomic classification.</title>
        <authorList>
            <person name="Goeker M."/>
        </authorList>
    </citation>
    <scope>NUCLEOTIDE SEQUENCE [LARGE SCALE GENOMIC DNA]</scope>
    <source>
        <strain evidence="8 9">DSM 27138</strain>
    </source>
</reference>